<comment type="caution">
    <text evidence="2">The sequence shown here is derived from an EMBL/GenBank/DDBJ whole genome shotgun (WGS) entry which is preliminary data.</text>
</comment>
<evidence type="ECO:0000313" key="3">
    <source>
        <dbReference type="Proteomes" id="UP000285120"/>
    </source>
</evidence>
<accession>A0A419V803</accession>
<dbReference type="RefSeq" id="WP_120191658.1">
    <property type="nucleotide sequence ID" value="NZ_RAPK01000006.1"/>
</dbReference>
<evidence type="ECO:0000313" key="2">
    <source>
        <dbReference type="EMBL" id="RKD76244.1"/>
    </source>
</evidence>
<keyword evidence="3" id="KW-1185">Reference proteome</keyword>
<reference evidence="2 3" key="1">
    <citation type="submission" date="2018-09" db="EMBL/GenBank/DDBJ databases">
        <title>Genomic Encyclopedia of Archaeal and Bacterial Type Strains, Phase II (KMG-II): from individual species to whole genera.</title>
        <authorList>
            <person name="Goeker M."/>
        </authorList>
    </citation>
    <scope>NUCLEOTIDE SEQUENCE [LARGE SCALE GENOMIC DNA]</scope>
    <source>
        <strain evidence="2 3">DSM 17008</strain>
    </source>
</reference>
<dbReference type="AlphaFoldDB" id="A0A419V803"/>
<organism evidence="2 3">
    <name type="scientific">Sinobaca qinghaiensis</name>
    <dbReference type="NCBI Taxonomy" id="342944"/>
    <lineage>
        <taxon>Bacteria</taxon>
        <taxon>Bacillati</taxon>
        <taxon>Bacillota</taxon>
        <taxon>Bacilli</taxon>
        <taxon>Bacillales</taxon>
        <taxon>Sporolactobacillaceae</taxon>
        <taxon>Sinobaca</taxon>
    </lineage>
</organism>
<protein>
    <submittedName>
        <fullName evidence="2">Uncharacterized protein</fullName>
    </submittedName>
</protein>
<proteinExistence type="predicted"/>
<dbReference type="EMBL" id="RAPK01000006">
    <property type="protein sequence ID" value="RKD76244.1"/>
    <property type="molecule type" value="Genomic_DNA"/>
</dbReference>
<feature type="region of interest" description="Disordered" evidence="1">
    <location>
        <begin position="62"/>
        <end position="85"/>
    </location>
</feature>
<name>A0A419V803_9BACL</name>
<dbReference type="Proteomes" id="UP000285120">
    <property type="component" value="Unassembled WGS sequence"/>
</dbReference>
<sequence length="85" mass="9798">MRLNDLLKDVTRIVKDLENKDQSQAHRVEERTIGGKEDGKPAMRAEYNIKAHVGLPSKEELEAFQGKRKEVKDANPEQNRLDKDK</sequence>
<gene>
    <name evidence="2" type="ORF">ATL39_0459</name>
</gene>
<evidence type="ECO:0000256" key="1">
    <source>
        <dbReference type="SAM" id="MobiDB-lite"/>
    </source>
</evidence>